<sequence length="67" mass="6938">MKMLGILLALFGGAALVLPELTNVADIAFNWMGSVGGAYGAYIPWAFVGVGVLMLIIGMMKGSSSNM</sequence>
<keyword evidence="1" id="KW-1133">Transmembrane helix</keyword>
<keyword evidence="1" id="KW-0812">Transmembrane</keyword>
<name>A0A3B0YCW1_9ZZZZ</name>
<reference evidence="2" key="1">
    <citation type="submission" date="2018-06" db="EMBL/GenBank/DDBJ databases">
        <authorList>
            <person name="Zhirakovskaya E."/>
        </authorList>
    </citation>
    <scope>NUCLEOTIDE SEQUENCE</scope>
</reference>
<dbReference type="AlphaFoldDB" id="A0A3B0YCW1"/>
<evidence type="ECO:0000313" key="2">
    <source>
        <dbReference type="EMBL" id="VAW74153.1"/>
    </source>
</evidence>
<dbReference type="EMBL" id="UOFL01000053">
    <property type="protein sequence ID" value="VAW74153.1"/>
    <property type="molecule type" value="Genomic_DNA"/>
</dbReference>
<gene>
    <name evidence="2" type="ORF">MNBD_GAMMA12-2880</name>
</gene>
<keyword evidence="1" id="KW-0472">Membrane</keyword>
<evidence type="ECO:0000256" key="1">
    <source>
        <dbReference type="SAM" id="Phobius"/>
    </source>
</evidence>
<organism evidence="2">
    <name type="scientific">hydrothermal vent metagenome</name>
    <dbReference type="NCBI Taxonomy" id="652676"/>
    <lineage>
        <taxon>unclassified sequences</taxon>
        <taxon>metagenomes</taxon>
        <taxon>ecological metagenomes</taxon>
    </lineage>
</organism>
<accession>A0A3B0YCW1</accession>
<protein>
    <submittedName>
        <fullName evidence="2">Uncharacterized protein</fullName>
    </submittedName>
</protein>
<feature type="transmembrane region" description="Helical" evidence="1">
    <location>
        <begin position="39"/>
        <end position="60"/>
    </location>
</feature>
<proteinExistence type="predicted"/>